<proteinExistence type="predicted"/>
<dbReference type="Proteomes" id="UP000012128">
    <property type="component" value="Unassembled WGS sequence"/>
</dbReference>
<protein>
    <submittedName>
        <fullName evidence="1">Uncharacterized protein</fullName>
    </submittedName>
</protein>
<reference evidence="1 2" key="1">
    <citation type="submission" date="2013-01" db="EMBL/GenBank/DDBJ databases">
        <authorList>
            <person name="Harkins D.M."/>
            <person name="Durkin A.S."/>
            <person name="Brinkac L.M."/>
            <person name="Haft D.H."/>
            <person name="Selengut J.D."/>
            <person name="Sanka R."/>
            <person name="DePew J."/>
            <person name="Purushe J."/>
            <person name="Hospenthal D.R."/>
            <person name="Murray C.K."/>
            <person name="Pimentel G."/>
            <person name="Wasfy M."/>
            <person name="Parker T."/>
            <person name="Miller R.S."/>
            <person name="Vinetz J.M."/>
            <person name="Sutton G.G."/>
            <person name="Nierman W.C."/>
            <person name="Fouts D.E."/>
        </authorList>
    </citation>
    <scope>NUCLEOTIDE SEQUENCE [LARGE SCALE GENOMIC DNA]</scope>
    <source>
        <strain evidence="1 2">2006001854</strain>
    </source>
</reference>
<sequence>MILKSYSTCEVGYGNKVWANVGPCLNLKLVPKSQRILCDHYLEILNKV</sequence>
<organism evidence="1 2">
    <name type="scientific">Leptospira interrogans str. 2006001854</name>
    <dbReference type="NCBI Taxonomy" id="1001590"/>
    <lineage>
        <taxon>Bacteria</taxon>
        <taxon>Pseudomonadati</taxon>
        <taxon>Spirochaetota</taxon>
        <taxon>Spirochaetia</taxon>
        <taxon>Leptospirales</taxon>
        <taxon>Leptospiraceae</taxon>
        <taxon>Leptospira</taxon>
    </lineage>
</organism>
<accession>M6GS96</accession>
<dbReference type="EMBL" id="AFLW02000109">
    <property type="protein sequence ID" value="EMM81786.1"/>
    <property type="molecule type" value="Genomic_DNA"/>
</dbReference>
<gene>
    <name evidence="1" type="ORF">LEP1GSC037_5812</name>
</gene>
<evidence type="ECO:0000313" key="1">
    <source>
        <dbReference type="EMBL" id="EMM81786.1"/>
    </source>
</evidence>
<name>M6GS96_LEPIR</name>
<dbReference type="AlphaFoldDB" id="M6GS96"/>
<evidence type="ECO:0000313" key="2">
    <source>
        <dbReference type="Proteomes" id="UP000012128"/>
    </source>
</evidence>
<comment type="caution">
    <text evidence="1">The sequence shown here is derived from an EMBL/GenBank/DDBJ whole genome shotgun (WGS) entry which is preliminary data.</text>
</comment>